<evidence type="ECO:0000256" key="1">
    <source>
        <dbReference type="ARBA" id="ARBA00004328"/>
    </source>
</evidence>
<feature type="coiled-coil region" evidence="2">
    <location>
        <begin position="102"/>
        <end position="129"/>
    </location>
</feature>
<dbReference type="InterPro" id="IPR054612">
    <property type="entry name" value="Phage_capsid-like_C"/>
</dbReference>
<keyword evidence="2" id="KW-0175">Coiled coil</keyword>
<dbReference type="InterPro" id="IPR024455">
    <property type="entry name" value="Phage_capsid"/>
</dbReference>
<gene>
    <name evidence="4" type="ORF">GT347_16055</name>
</gene>
<dbReference type="RefSeq" id="WP_160553171.1">
    <property type="nucleotide sequence ID" value="NZ_CP047650.1"/>
</dbReference>
<dbReference type="Pfam" id="PF05065">
    <property type="entry name" value="Phage_capsid"/>
    <property type="match status" value="1"/>
</dbReference>
<dbReference type="Proteomes" id="UP000464787">
    <property type="component" value="Chromosome"/>
</dbReference>
<keyword evidence="5" id="KW-1185">Reference proteome</keyword>
<organism evidence="4 5">
    <name type="scientific">Xylophilus rhododendri</name>
    <dbReference type="NCBI Taxonomy" id="2697032"/>
    <lineage>
        <taxon>Bacteria</taxon>
        <taxon>Pseudomonadati</taxon>
        <taxon>Pseudomonadota</taxon>
        <taxon>Betaproteobacteria</taxon>
        <taxon>Burkholderiales</taxon>
        <taxon>Xylophilus</taxon>
    </lineage>
</organism>
<protein>
    <submittedName>
        <fullName evidence="4">Phage major capsid protein</fullName>
    </submittedName>
</protein>
<dbReference type="KEGG" id="xyk:GT347_16055"/>
<dbReference type="SUPFAM" id="SSF56563">
    <property type="entry name" value="Major capsid protein gp5"/>
    <property type="match status" value="1"/>
</dbReference>
<comment type="subcellular location">
    <subcellularLocation>
        <location evidence="1">Virion</location>
    </subcellularLocation>
</comment>
<feature type="domain" description="Phage capsid-like C-terminal" evidence="3">
    <location>
        <begin position="184"/>
        <end position="451"/>
    </location>
</feature>
<evidence type="ECO:0000256" key="2">
    <source>
        <dbReference type="SAM" id="Coils"/>
    </source>
</evidence>
<evidence type="ECO:0000313" key="4">
    <source>
        <dbReference type="EMBL" id="QHI99358.1"/>
    </source>
</evidence>
<proteinExistence type="predicted"/>
<evidence type="ECO:0000259" key="3">
    <source>
        <dbReference type="Pfam" id="PF05065"/>
    </source>
</evidence>
<dbReference type="NCBIfam" id="TIGR01554">
    <property type="entry name" value="major_cap_HK97"/>
    <property type="match status" value="1"/>
</dbReference>
<evidence type="ECO:0000313" key="5">
    <source>
        <dbReference type="Proteomes" id="UP000464787"/>
    </source>
</evidence>
<dbReference type="Gene3D" id="3.30.2400.10">
    <property type="entry name" value="Major capsid protein gp5"/>
    <property type="match status" value="1"/>
</dbReference>
<sequence length="454" mass="48570">MNITRKHLTFALIGILAVGAICALAGHPMVPPEWLAGISVLPFATGETAVVKQLEQLTDVAKAAKEAVETMRKAHNDLDGQVKKLHDELGVGKPDAITKAAFQDAVAKVDKAETALDKLKGEVTELAQKAANMLGSAQQKKSLGRQAAETDVAKNYRGGTVELGTFDSPLHAKAAITSAVGSAGLLVDPYRVPGILMEPETQLTVRDLFPTIGISSSSIEWLREKLFTNNAGPQNGEGTTKNESAWTFEKMQTPVSTLAHWIPASRQILADVPALAGLIDTKLRTGLKLKEDEQLLLGDGQNGNLLGLIPQATAYNPANIPAGATSIDHLRWAFLQVAKAKYPATFGVLSLDDWAIIQMMKTTDGAYIFGTPTDGTAPRIWGKRIVESYGLVPGEFVAGSGFAGTIYDREQVTVRVAEQHGNFFVQNMVAILCEERIAFTLERPAAIVAGQLPA</sequence>
<dbReference type="Gene3D" id="3.30.2320.10">
    <property type="entry name" value="hypothetical protein PF0899 domain"/>
    <property type="match status" value="1"/>
</dbReference>
<dbReference type="AlphaFoldDB" id="A0A857J9E8"/>
<accession>A0A857J9E8</accession>
<name>A0A857J9E8_9BURK</name>
<reference evidence="4 5" key="1">
    <citation type="submission" date="2020-01" db="EMBL/GenBank/DDBJ databases">
        <title>Genome sequencing of strain KACC 21265.</title>
        <authorList>
            <person name="Heo J."/>
            <person name="Kim S.-J."/>
            <person name="Kim J.-S."/>
            <person name="Hong S.-B."/>
            <person name="Kwon S.-W."/>
        </authorList>
    </citation>
    <scope>NUCLEOTIDE SEQUENCE [LARGE SCALE GENOMIC DNA]</scope>
    <source>
        <strain evidence="4 5">KACC 21265</strain>
    </source>
</reference>
<dbReference type="EMBL" id="CP047650">
    <property type="protein sequence ID" value="QHI99358.1"/>
    <property type="molecule type" value="Genomic_DNA"/>
</dbReference>